<dbReference type="Pfam" id="PF00171">
    <property type="entry name" value="Aldedh"/>
    <property type="match status" value="1"/>
</dbReference>
<dbReference type="GO" id="GO:0004777">
    <property type="term" value="F:succinate-semialdehyde dehydrogenase (NAD+) activity"/>
    <property type="evidence" value="ECO:0007669"/>
    <property type="project" value="TreeGrafter"/>
</dbReference>
<dbReference type="KEGG" id="hli:HLI_15725"/>
<dbReference type="PROSITE" id="PS00070">
    <property type="entry name" value="ALDEHYDE_DEHYDR_CYS"/>
    <property type="match status" value="1"/>
</dbReference>
<dbReference type="PANTHER" id="PTHR43353:SF5">
    <property type="entry name" value="SUCCINATE-SEMIALDEHYDE DEHYDROGENASE, MITOCHONDRIAL"/>
    <property type="match status" value="1"/>
</dbReference>
<dbReference type="InterPro" id="IPR015590">
    <property type="entry name" value="Aldehyde_DH_dom"/>
</dbReference>
<proteinExistence type="inferred from homology"/>
<dbReference type="EC" id="1.2.1.16" evidence="4"/>
<dbReference type="RefSeq" id="WP_128525819.1">
    <property type="nucleotide sequence ID" value="NZ_CANLVY010000001.1"/>
</dbReference>
<dbReference type="PANTHER" id="PTHR43353">
    <property type="entry name" value="SUCCINATE-SEMIALDEHYDE DEHYDROGENASE, MITOCHONDRIAL"/>
    <property type="match status" value="1"/>
</dbReference>
<dbReference type="Gene3D" id="3.40.605.10">
    <property type="entry name" value="Aldehyde Dehydrogenase, Chain A, domain 1"/>
    <property type="match status" value="1"/>
</dbReference>
<keyword evidence="2 4" id="KW-0560">Oxidoreductase</keyword>
<name>A0A410MFW4_9BACI</name>
<evidence type="ECO:0000259" key="3">
    <source>
        <dbReference type="Pfam" id="PF00171"/>
    </source>
</evidence>
<accession>A0A410MFW4</accession>
<comment type="similarity">
    <text evidence="1">Belongs to the aldehyde dehydrogenase family.</text>
</comment>
<dbReference type="EMBL" id="CP026118">
    <property type="protein sequence ID" value="QAS53546.1"/>
    <property type="molecule type" value="Genomic_DNA"/>
</dbReference>
<evidence type="ECO:0000256" key="2">
    <source>
        <dbReference type="ARBA" id="ARBA00023002"/>
    </source>
</evidence>
<evidence type="ECO:0000313" key="4">
    <source>
        <dbReference type="EMBL" id="QAS53546.1"/>
    </source>
</evidence>
<dbReference type="GO" id="GO:0009450">
    <property type="term" value="P:gamma-aminobutyric acid catabolic process"/>
    <property type="evidence" value="ECO:0007669"/>
    <property type="project" value="InterPro"/>
</dbReference>
<gene>
    <name evidence="4" type="primary">gabD</name>
    <name evidence="4" type="ORF">HLI_15725</name>
</gene>
<protein>
    <submittedName>
        <fullName evidence="4">Succinate-semialdehyde dehydrogenase (NADP(+))</fullName>
        <ecNumber evidence="4">1.2.1.16</ecNumber>
    </submittedName>
</protein>
<dbReference type="InterPro" id="IPR016160">
    <property type="entry name" value="Ald_DH_CS_CYS"/>
</dbReference>
<feature type="domain" description="Aldehyde dehydrogenase" evidence="3">
    <location>
        <begin position="15"/>
        <end position="475"/>
    </location>
</feature>
<dbReference type="InterPro" id="IPR016163">
    <property type="entry name" value="Ald_DH_C"/>
</dbReference>
<dbReference type="InterPro" id="IPR016161">
    <property type="entry name" value="Ald_DH/histidinol_DH"/>
</dbReference>
<dbReference type="AlphaFoldDB" id="A0A410MFW4"/>
<reference evidence="4 5" key="1">
    <citation type="submission" date="2018-01" db="EMBL/GenBank/DDBJ databases">
        <title>The whole genome sequencing and assembly of Halobacillus litoralis ERB031 strain.</title>
        <authorList>
            <person name="Lee S.-J."/>
            <person name="Park M.-K."/>
            <person name="Kim J.-Y."/>
            <person name="Lee Y.-J."/>
            <person name="Yi H."/>
            <person name="Bahn Y.-S."/>
            <person name="Kim J.F."/>
            <person name="Lee D.-W."/>
        </authorList>
    </citation>
    <scope>NUCLEOTIDE SEQUENCE [LARGE SCALE GENOMIC DNA]</scope>
    <source>
        <strain evidence="4 5">ERB 031</strain>
    </source>
</reference>
<dbReference type="FunFam" id="3.40.605.10:FF:000005">
    <property type="entry name" value="Succinate-semialdehyde dehydrogenase I"/>
    <property type="match status" value="1"/>
</dbReference>
<dbReference type="SUPFAM" id="SSF53720">
    <property type="entry name" value="ALDH-like"/>
    <property type="match status" value="1"/>
</dbReference>
<dbReference type="Gene3D" id="3.40.309.10">
    <property type="entry name" value="Aldehyde Dehydrogenase, Chain A, domain 2"/>
    <property type="match status" value="1"/>
</dbReference>
<dbReference type="InterPro" id="IPR010102">
    <property type="entry name" value="Succ_semiAld_DH"/>
</dbReference>
<sequence>MIVDTAKGIYINGQWIHPGSNTVLEVLNPATREKITEIPTGGVSETKQAIQAANQAFPEWSDKTARERSAYLYKAYNLMLERKEKLASILTEEQGKPLNEARGEIEFAASFLLWYAEEASRVYGEIIPSSKKNKRLWVVPKPVGVVAAITPWNFPAAMVTRKVAPALAAGCTVVLKPAEQTPLSAIEIVKIFEEAGLPQGVLNLLIGEPDQIGKEIMDSSDIKVLTFTGSTEVGKHLMEAGAKTVKKMSLELGGHAPLLVFEDADLDLAVDQAIASKYRNSGQTCICTNRIYVHSSVEEPFIEKLKAKVEALQIGMGSDENVEVGPLINGEGLAKVESQVHDAVSKGAEVKTGGKQWKGSGGYFYEPTVLANVTNDMTIMSQETFGPVVPVLTFDHEEEAIEAANNTDYGLAAFLFTKDLDNAITVMEKLDYGIIGINDVFPGTAEAPFGGIKESGLGREGGHEGIKEFIEMKYVSIAVANRK</sequence>
<dbReference type="OrthoDB" id="9762913at2"/>
<dbReference type="Proteomes" id="UP000287756">
    <property type="component" value="Chromosome"/>
</dbReference>
<evidence type="ECO:0000256" key="1">
    <source>
        <dbReference type="ARBA" id="ARBA00009986"/>
    </source>
</evidence>
<dbReference type="FunFam" id="3.40.309.10:FF:000004">
    <property type="entry name" value="Succinate-semialdehyde dehydrogenase I"/>
    <property type="match status" value="1"/>
</dbReference>
<evidence type="ECO:0000313" key="5">
    <source>
        <dbReference type="Proteomes" id="UP000287756"/>
    </source>
</evidence>
<dbReference type="CDD" id="cd07103">
    <property type="entry name" value="ALDH_F5_SSADH_GabD"/>
    <property type="match status" value="1"/>
</dbReference>
<dbReference type="InterPro" id="IPR050740">
    <property type="entry name" value="Aldehyde_DH_Superfamily"/>
</dbReference>
<dbReference type="NCBIfam" id="TIGR01780">
    <property type="entry name" value="SSADH"/>
    <property type="match status" value="1"/>
</dbReference>
<organism evidence="4 5">
    <name type="scientific">Halobacillus litoralis</name>
    <dbReference type="NCBI Taxonomy" id="45668"/>
    <lineage>
        <taxon>Bacteria</taxon>
        <taxon>Bacillati</taxon>
        <taxon>Bacillota</taxon>
        <taxon>Bacilli</taxon>
        <taxon>Bacillales</taxon>
        <taxon>Bacillaceae</taxon>
        <taxon>Halobacillus</taxon>
    </lineage>
</organism>
<dbReference type="InterPro" id="IPR016162">
    <property type="entry name" value="Ald_DH_N"/>
</dbReference>